<reference evidence="2 3" key="1">
    <citation type="submission" date="2019-02" db="EMBL/GenBank/DDBJ databases">
        <title>Deep-cultivation of Planctomycetes and their phenomic and genomic characterization uncovers novel biology.</title>
        <authorList>
            <person name="Wiegand S."/>
            <person name="Jogler M."/>
            <person name="Boedeker C."/>
            <person name="Pinto D."/>
            <person name="Vollmers J."/>
            <person name="Rivas-Marin E."/>
            <person name="Kohn T."/>
            <person name="Peeters S.H."/>
            <person name="Heuer A."/>
            <person name="Rast P."/>
            <person name="Oberbeckmann S."/>
            <person name="Bunk B."/>
            <person name="Jeske O."/>
            <person name="Meyerdierks A."/>
            <person name="Storesund J.E."/>
            <person name="Kallscheuer N."/>
            <person name="Luecker S."/>
            <person name="Lage O.M."/>
            <person name="Pohl T."/>
            <person name="Merkel B.J."/>
            <person name="Hornburger P."/>
            <person name="Mueller R.-W."/>
            <person name="Bruemmer F."/>
            <person name="Labrenz M."/>
            <person name="Spormann A.M."/>
            <person name="Op den Camp H."/>
            <person name="Overmann J."/>
            <person name="Amann R."/>
            <person name="Jetten M.S.M."/>
            <person name="Mascher T."/>
            <person name="Medema M.H."/>
            <person name="Devos D.P."/>
            <person name="Kaster A.-K."/>
            <person name="Ovreas L."/>
            <person name="Rohde M."/>
            <person name="Galperin M.Y."/>
            <person name="Jogler C."/>
        </authorList>
    </citation>
    <scope>NUCLEOTIDE SEQUENCE [LARGE SCALE GENOMIC DNA]</scope>
    <source>
        <strain evidence="2 3">HG15A2</strain>
    </source>
</reference>
<dbReference type="KEGG" id="amob:HG15A2_39900"/>
<sequence>MLDRCISTELMPTLWRSLPSQAMLPLGGAEFYGADRLQPALPDSRRQYARLNNRVPAILKLNDSHHAIYIRDASRLGMGLYSPVQLFPLSEVRIWLPDQEPLKMRVRRCLKQQRNCYQVGVQFTEGPLAAGLFRKLFMSTVGRKN</sequence>
<dbReference type="Pfam" id="PF07238">
    <property type="entry name" value="PilZ"/>
    <property type="match status" value="1"/>
</dbReference>
<organism evidence="2 3">
    <name type="scientific">Adhaeretor mobilis</name>
    <dbReference type="NCBI Taxonomy" id="1930276"/>
    <lineage>
        <taxon>Bacteria</taxon>
        <taxon>Pseudomonadati</taxon>
        <taxon>Planctomycetota</taxon>
        <taxon>Planctomycetia</taxon>
        <taxon>Pirellulales</taxon>
        <taxon>Lacipirellulaceae</taxon>
        <taxon>Adhaeretor</taxon>
    </lineage>
</organism>
<dbReference type="GO" id="GO:0035438">
    <property type="term" value="F:cyclic-di-GMP binding"/>
    <property type="evidence" value="ECO:0007669"/>
    <property type="project" value="InterPro"/>
</dbReference>
<evidence type="ECO:0000313" key="2">
    <source>
        <dbReference type="EMBL" id="QDT00651.1"/>
    </source>
</evidence>
<dbReference type="EMBL" id="CP036263">
    <property type="protein sequence ID" value="QDT00651.1"/>
    <property type="molecule type" value="Genomic_DNA"/>
</dbReference>
<feature type="domain" description="PilZ" evidence="1">
    <location>
        <begin position="45"/>
        <end position="128"/>
    </location>
</feature>
<proteinExistence type="predicted"/>
<keyword evidence="3" id="KW-1185">Reference proteome</keyword>
<dbReference type="SUPFAM" id="SSF141371">
    <property type="entry name" value="PilZ domain-like"/>
    <property type="match status" value="1"/>
</dbReference>
<dbReference type="Gene3D" id="2.40.10.220">
    <property type="entry name" value="predicted glycosyltransferase like domains"/>
    <property type="match status" value="1"/>
</dbReference>
<dbReference type="Proteomes" id="UP000319852">
    <property type="component" value="Chromosome"/>
</dbReference>
<dbReference type="RefSeq" id="WP_145062274.1">
    <property type="nucleotide sequence ID" value="NZ_CP036263.1"/>
</dbReference>
<evidence type="ECO:0000313" key="3">
    <source>
        <dbReference type="Proteomes" id="UP000319852"/>
    </source>
</evidence>
<gene>
    <name evidence="2" type="ORF">HG15A2_39900</name>
</gene>
<evidence type="ECO:0000259" key="1">
    <source>
        <dbReference type="Pfam" id="PF07238"/>
    </source>
</evidence>
<dbReference type="AlphaFoldDB" id="A0A517N0I6"/>
<accession>A0A517N0I6</accession>
<protein>
    <submittedName>
        <fullName evidence="2">PilZ domain protein</fullName>
    </submittedName>
</protein>
<dbReference type="InterPro" id="IPR009875">
    <property type="entry name" value="PilZ_domain"/>
</dbReference>
<name>A0A517N0I6_9BACT</name>
<dbReference type="OrthoDB" id="279669at2"/>